<protein>
    <submittedName>
        <fullName evidence="1">Uncharacterized protein</fullName>
    </submittedName>
</protein>
<evidence type="ECO:0000313" key="1">
    <source>
        <dbReference type="EMBL" id="RDX83601.1"/>
    </source>
</evidence>
<organism evidence="1 2">
    <name type="scientific">Mucuna pruriens</name>
    <name type="common">Velvet bean</name>
    <name type="synonym">Dolichos pruriens</name>
    <dbReference type="NCBI Taxonomy" id="157652"/>
    <lineage>
        <taxon>Eukaryota</taxon>
        <taxon>Viridiplantae</taxon>
        <taxon>Streptophyta</taxon>
        <taxon>Embryophyta</taxon>
        <taxon>Tracheophyta</taxon>
        <taxon>Spermatophyta</taxon>
        <taxon>Magnoliopsida</taxon>
        <taxon>eudicotyledons</taxon>
        <taxon>Gunneridae</taxon>
        <taxon>Pentapetalae</taxon>
        <taxon>rosids</taxon>
        <taxon>fabids</taxon>
        <taxon>Fabales</taxon>
        <taxon>Fabaceae</taxon>
        <taxon>Papilionoideae</taxon>
        <taxon>50 kb inversion clade</taxon>
        <taxon>NPAAA clade</taxon>
        <taxon>indigoferoid/millettioid clade</taxon>
        <taxon>Phaseoleae</taxon>
        <taxon>Mucuna</taxon>
    </lineage>
</organism>
<feature type="non-terminal residue" evidence="1">
    <location>
        <position position="60"/>
    </location>
</feature>
<gene>
    <name evidence="1" type="ORF">CR513_35473</name>
</gene>
<name>A0A371FZ88_MUCPR</name>
<comment type="caution">
    <text evidence="1">The sequence shown here is derived from an EMBL/GenBank/DDBJ whole genome shotgun (WGS) entry which is preliminary data.</text>
</comment>
<feature type="non-terminal residue" evidence="1">
    <location>
        <position position="1"/>
    </location>
</feature>
<proteinExistence type="predicted"/>
<reference evidence="1" key="1">
    <citation type="submission" date="2018-05" db="EMBL/GenBank/DDBJ databases">
        <title>Draft genome of Mucuna pruriens seed.</title>
        <authorList>
            <person name="Nnadi N.E."/>
            <person name="Vos R."/>
            <person name="Hasami M.H."/>
            <person name="Devisetty U.K."/>
            <person name="Aguiy J.C."/>
        </authorList>
    </citation>
    <scope>NUCLEOTIDE SEQUENCE [LARGE SCALE GENOMIC DNA]</scope>
    <source>
        <strain evidence="1">JCA_2017</strain>
    </source>
</reference>
<dbReference type="Proteomes" id="UP000257109">
    <property type="component" value="Unassembled WGS sequence"/>
</dbReference>
<evidence type="ECO:0000313" key="2">
    <source>
        <dbReference type="Proteomes" id="UP000257109"/>
    </source>
</evidence>
<accession>A0A371FZ88</accession>
<dbReference type="OrthoDB" id="1723222at2759"/>
<dbReference type="EMBL" id="QJKJ01007302">
    <property type="protein sequence ID" value="RDX83601.1"/>
    <property type="molecule type" value="Genomic_DNA"/>
</dbReference>
<sequence>MTKQTKKGNFNCRNWKSCTWKHTITPRSIRERWDEPFVVSNFFPYDAVELRDEATNRIFK</sequence>
<keyword evidence="2" id="KW-1185">Reference proteome</keyword>
<dbReference type="AlphaFoldDB" id="A0A371FZ88"/>